<dbReference type="AlphaFoldDB" id="A0A1G2LEM3"/>
<reference evidence="2 3" key="1">
    <citation type="journal article" date="2016" name="Nat. Commun.">
        <title>Thousands of microbial genomes shed light on interconnected biogeochemical processes in an aquifer system.</title>
        <authorList>
            <person name="Anantharaman K."/>
            <person name="Brown C.T."/>
            <person name="Hug L.A."/>
            <person name="Sharon I."/>
            <person name="Castelle C.J."/>
            <person name="Probst A.J."/>
            <person name="Thomas B.C."/>
            <person name="Singh A."/>
            <person name="Wilkins M.J."/>
            <person name="Karaoz U."/>
            <person name="Brodie E.L."/>
            <person name="Williams K.H."/>
            <person name="Hubbard S.S."/>
            <person name="Banfield J.F."/>
        </authorList>
    </citation>
    <scope>NUCLEOTIDE SEQUENCE [LARGE SCALE GENOMIC DNA]</scope>
</reference>
<evidence type="ECO:0000313" key="2">
    <source>
        <dbReference type="EMBL" id="OHA10046.1"/>
    </source>
</evidence>
<dbReference type="STRING" id="1802281.A3A44_01035"/>
<accession>A0A1G2LEM3</accession>
<dbReference type="Pfam" id="PF03476">
    <property type="entry name" value="MOSC_N"/>
    <property type="match status" value="1"/>
</dbReference>
<feature type="domain" description="Molybdenum cofactor sulfurase middle" evidence="1">
    <location>
        <begin position="78"/>
        <end position="154"/>
    </location>
</feature>
<organism evidence="2 3">
    <name type="scientific">Candidatus Sungbacteria bacterium RIFCSPLOWO2_01_FULL_60_25</name>
    <dbReference type="NCBI Taxonomy" id="1802281"/>
    <lineage>
        <taxon>Bacteria</taxon>
        <taxon>Candidatus Sungiibacteriota</taxon>
    </lineage>
</organism>
<protein>
    <recommendedName>
        <fullName evidence="1">Molybdenum cofactor sulfurase middle domain-containing protein</fullName>
    </recommendedName>
</protein>
<evidence type="ECO:0000259" key="1">
    <source>
        <dbReference type="Pfam" id="PF03476"/>
    </source>
</evidence>
<gene>
    <name evidence="2" type="ORF">A3A44_01035</name>
</gene>
<evidence type="ECO:0000313" key="3">
    <source>
        <dbReference type="Proteomes" id="UP000178977"/>
    </source>
</evidence>
<comment type="caution">
    <text evidence="2">The sequence shown here is derived from an EMBL/GenBank/DDBJ whole genome shotgun (WGS) entry which is preliminary data.</text>
</comment>
<dbReference type="Proteomes" id="UP000178977">
    <property type="component" value="Unassembled WGS sequence"/>
</dbReference>
<proteinExistence type="predicted"/>
<name>A0A1G2LEM3_9BACT</name>
<dbReference type="EMBL" id="MHQT01000006">
    <property type="protein sequence ID" value="OHA10046.1"/>
    <property type="molecule type" value="Genomic_DNA"/>
</dbReference>
<dbReference type="SUPFAM" id="SSF141673">
    <property type="entry name" value="MOSC N-terminal domain-like"/>
    <property type="match status" value="1"/>
</dbReference>
<sequence length="164" mass="18371">MSCSHVPALQRTASGRRRFLRVREQCSFHVINFVAIAQKLITWKFEGRGVARGAGIAYARGTISIIPARKKRKEETVHIKQLFIYPVKSCAGIEVKEVPLGATGPRFDRMFVVVNEAGEALTQVEHPRLCLVQIRFTGDHVAIQIPGAGKYYTPLWWSEETPPG</sequence>
<dbReference type="InterPro" id="IPR005303">
    <property type="entry name" value="MOCOS_middle"/>
</dbReference>